<dbReference type="InterPro" id="IPR034904">
    <property type="entry name" value="FSCA_dom_sf"/>
</dbReference>
<comment type="caution">
    <text evidence="3">The sequence shown here is derived from an EMBL/GenBank/DDBJ whole genome shotgun (WGS) entry which is preliminary data.</text>
</comment>
<dbReference type="Proteomes" id="UP000316008">
    <property type="component" value="Unassembled WGS sequence"/>
</dbReference>
<dbReference type="Gene3D" id="3.30.300.130">
    <property type="entry name" value="Fe-S cluster assembly (FSCA)"/>
    <property type="match status" value="1"/>
</dbReference>
<dbReference type="GO" id="GO:0051536">
    <property type="term" value="F:iron-sulfur cluster binding"/>
    <property type="evidence" value="ECO:0007669"/>
    <property type="project" value="InterPro"/>
</dbReference>
<keyword evidence="4" id="KW-1185">Reference proteome</keyword>
<evidence type="ECO:0000313" key="3">
    <source>
        <dbReference type="EMBL" id="TSJ41565.1"/>
    </source>
</evidence>
<protein>
    <submittedName>
        <fullName evidence="3">NifU family protein</fullName>
    </submittedName>
</protein>
<dbReference type="GO" id="GO:0016226">
    <property type="term" value="P:iron-sulfur cluster assembly"/>
    <property type="evidence" value="ECO:0007669"/>
    <property type="project" value="InterPro"/>
</dbReference>
<feature type="domain" description="NIF system FeS cluster assembly NifU C-terminal" evidence="2">
    <location>
        <begin position="16"/>
        <end position="78"/>
    </location>
</feature>
<evidence type="ECO:0000313" key="4">
    <source>
        <dbReference type="Proteomes" id="UP000316008"/>
    </source>
</evidence>
<dbReference type="InterPro" id="IPR001075">
    <property type="entry name" value="NIF_FeS_clus_asmbl_NifU_C"/>
</dbReference>
<dbReference type="PANTHER" id="PTHR11178:SF25">
    <property type="entry name" value="NIFU-LIKE PROTEIN 3, CHLOROPLASTIC"/>
    <property type="match status" value="1"/>
</dbReference>
<dbReference type="SUPFAM" id="SSF117916">
    <property type="entry name" value="Fe-S cluster assembly (FSCA) domain-like"/>
    <property type="match status" value="1"/>
</dbReference>
<sequence length="81" mass="8593">MVLNKSELTDKINLSLGELRPHLIADGGDMELVNITDEGVVQVRLLGACSDCSMSVMTIKAGLEEAVKKVAPEIVAVEAVN</sequence>
<name>A0A556MNY2_9FLAO</name>
<dbReference type="Pfam" id="PF01106">
    <property type="entry name" value="NifU"/>
    <property type="match status" value="1"/>
</dbReference>
<dbReference type="EMBL" id="VLPL01000007">
    <property type="protein sequence ID" value="TSJ41565.1"/>
    <property type="molecule type" value="Genomic_DNA"/>
</dbReference>
<evidence type="ECO:0000259" key="2">
    <source>
        <dbReference type="Pfam" id="PF01106"/>
    </source>
</evidence>
<dbReference type="PANTHER" id="PTHR11178">
    <property type="entry name" value="IRON-SULFUR CLUSTER SCAFFOLD PROTEIN NFU-RELATED"/>
    <property type="match status" value="1"/>
</dbReference>
<dbReference type="GO" id="GO:0005506">
    <property type="term" value="F:iron ion binding"/>
    <property type="evidence" value="ECO:0007669"/>
    <property type="project" value="InterPro"/>
</dbReference>
<organism evidence="3 4">
    <name type="scientific">Fluviicola chungangensis</name>
    <dbReference type="NCBI Taxonomy" id="2597671"/>
    <lineage>
        <taxon>Bacteria</taxon>
        <taxon>Pseudomonadati</taxon>
        <taxon>Bacteroidota</taxon>
        <taxon>Flavobacteriia</taxon>
        <taxon>Flavobacteriales</taxon>
        <taxon>Crocinitomicaceae</taxon>
        <taxon>Fluviicola</taxon>
    </lineage>
</organism>
<dbReference type="AlphaFoldDB" id="A0A556MNY2"/>
<gene>
    <name evidence="3" type="ORF">FO442_13960</name>
</gene>
<reference evidence="3 4" key="1">
    <citation type="submission" date="2019-07" db="EMBL/GenBank/DDBJ databases">
        <authorList>
            <person name="Huq M.A."/>
        </authorList>
    </citation>
    <scope>NUCLEOTIDE SEQUENCE [LARGE SCALE GENOMIC DNA]</scope>
    <source>
        <strain evidence="3 4">MAH-3</strain>
    </source>
</reference>
<accession>A0A556MNY2</accession>
<dbReference type="OrthoDB" id="9796965at2"/>
<dbReference type="RefSeq" id="WP_144333826.1">
    <property type="nucleotide sequence ID" value="NZ_VLPL01000007.1"/>
</dbReference>
<evidence type="ECO:0000256" key="1">
    <source>
        <dbReference type="ARBA" id="ARBA00006420"/>
    </source>
</evidence>
<comment type="similarity">
    <text evidence="1">Belongs to the NifU family.</text>
</comment>
<proteinExistence type="inferred from homology"/>